<dbReference type="Proteomes" id="UP000785679">
    <property type="component" value="Unassembled WGS sequence"/>
</dbReference>
<comment type="caution">
    <text evidence="1">The sequence shown here is derived from an EMBL/GenBank/DDBJ whole genome shotgun (WGS) entry which is preliminary data.</text>
</comment>
<dbReference type="AlphaFoldDB" id="A0A8J8SUL6"/>
<reference evidence="1" key="1">
    <citation type="submission" date="2019-06" db="EMBL/GenBank/DDBJ databases">
        <authorList>
            <person name="Zheng W."/>
        </authorList>
    </citation>
    <scope>NUCLEOTIDE SEQUENCE</scope>
    <source>
        <strain evidence="1">QDHG01</strain>
    </source>
</reference>
<evidence type="ECO:0000313" key="1">
    <source>
        <dbReference type="EMBL" id="TNV70911.1"/>
    </source>
</evidence>
<evidence type="ECO:0000313" key="2">
    <source>
        <dbReference type="Proteomes" id="UP000785679"/>
    </source>
</evidence>
<gene>
    <name evidence="1" type="ORF">FGO68_gene16814</name>
</gene>
<accession>A0A8J8SUL6</accession>
<sequence length="190" mass="21486">MFLNPMNSFSLERYYCWVPGAPAKNPAFAPVPVPEAVVVLLNWPPGQEAVQEAPVVEGRCGSSSKSLSFQKTLFSCLYLSSSSTNVSGIINVRFLFTKLLVPTRPDTAQSMPLHWRLKLLCICFRRSSALISCWGRFGGWEDSFAEDDWAAPEVPVQWAEYWCYCWVAEPEVMRSVAASVEEPQRERFHI</sequence>
<name>A0A8J8SUL6_HALGN</name>
<protein>
    <submittedName>
        <fullName evidence="1">Uncharacterized protein</fullName>
    </submittedName>
</protein>
<proteinExistence type="predicted"/>
<organism evidence="1 2">
    <name type="scientific">Halteria grandinella</name>
    <dbReference type="NCBI Taxonomy" id="5974"/>
    <lineage>
        <taxon>Eukaryota</taxon>
        <taxon>Sar</taxon>
        <taxon>Alveolata</taxon>
        <taxon>Ciliophora</taxon>
        <taxon>Intramacronucleata</taxon>
        <taxon>Spirotrichea</taxon>
        <taxon>Stichotrichia</taxon>
        <taxon>Sporadotrichida</taxon>
        <taxon>Halteriidae</taxon>
        <taxon>Halteria</taxon>
    </lineage>
</organism>
<dbReference type="EMBL" id="RRYP01031744">
    <property type="protein sequence ID" value="TNV70911.1"/>
    <property type="molecule type" value="Genomic_DNA"/>
</dbReference>
<keyword evidence="2" id="KW-1185">Reference proteome</keyword>